<evidence type="ECO:0000256" key="6">
    <source>
        <dbReference type="ARBA" id="ARBA00023136"/>
    </source>
</evidence>
<dbReference type="EMBL" id="CAKKNE010000001">
    <property type="protein sequence ID" value="CAH0366148.1"/>
    <property type="molecule type" value="Genomic_DNA"/>
</dbReference>
<comment type="caution">
    <text evidence="8">The sequence shown here is derived from an EMBL/GenBank/DDBJ whole genome shotgun (WGS) entry which is preliminary data.</text>
</comment>
<evidence type="ECO:0000256" key="2">
    <source>
        <dbReference type="ARBA" id="ARBA00006978"/>
    </source>
</evidence>
<feature type="transmembrane region" description="Helical" evidence="7">
    <location>
        <begin position="373"/>
        <end position="392"/>
    </location>
</feature>
<gene>
    <name evidence="8" type="ORF">PECAL_1P26230</name>
</gene>
<evidence type="ECO:0000256" key="3">
    <source>
        <dbReference type="ARBA" id="ARBA00022448"/>
    </source>
</evidence>
<name>A0A8J2S7E7_9STRA</name>
<dbReference type="PANTHER" id="PTHR23519:SF1">
    <property type="entry name" value="AUTOPHAGY-RELATED PROTEIN 22"/>
    <property type="match status" value="1"/>
</dbReference>
<comment type="similarity">
    <text evidence="2">Belongs to the ATG22 family.</text>
</comment>
<proteinExistence type="inferred from homology"/>
<feature type="transmembrane region" description="Helical" evidence="7">
    <location>
        <begin position="342"/>
        <end position="361"/>
    </location>
</feature>
<feature type="transmembrane region" description="Helical" evidence="7">
    <location>
        <begin position="72"/>
        <end position="91"/>
    </location>
</feature>
<feature type="transmembrane region" description="Helical" evidence="7">
    <location>
        <begin position="435"/>
        <end position="451"/>
    </location>
</feature>
<sequence length="474" mass="51028">MPCISLGDWQASETPGFLWDNVAAGGVLATNVFFNIAVLRLATLAAGCPAPEDVDEDQGCSNKVYGLKPSSFLTTIIMCGQFSATALMPLVGAAVDYTSKRRHLGATSAWILCFTTLGQASISKQTWFYCSIGMALSIASYVCHQVSVLSYLPGLSMVKPTEHGWVDDPQERYKINSVANAAALATQLSITLFVSSVAFWFDLGDTATAAVAQGIVGSLLFVVYACVWTGRRDLVSCAFRDHAPTKVLPEGASLFLTALNEVWNSWTTLKRRRPAARFFLSGYACAAAGMGSFGSLSVVFMHDRLRVDGSTTVLVMALCVVFAVPASASAPRCMRYLGARKTLICTIAYMVLTTILAAFVLCGPACRDRVWLFAPIWGVGFGVFYAANNAAWTELVPPDAVAQFMALYYFAAQILSWAPPLAYAVLNQVYDDSQLALFVTAAWLALSLPFLRMAGDLQGEKEALIRDASSEALP</sequence>
<dbReference type="Proteomes" id="UP000789595">
    <property type="component" value="Unassembled WGS sequence"/>
</dbReference>
<dbReference type="InterPro" id="IPR050495">
    <property type="entry name" value="ATG22/LtaA_families"/>
</dbReference>
<dbReference type="InterPro" id="IPR036259">
    <property type="entry name" value="MFS_trans_sf"/>
</dbReference>
<dbReference type="Gene3D" id="1.20.1250.20">
    <property type="entry name" value="MFS general substrate transporter like domains"/>
    <property type="match status" value="1"/>
</dbReference>
<keyword evidence="3" id="KW-0813">Transport</keyword>
<dbReference type="AlphaFoldDB" id="A0A8J2S7E7"/>
<feature type="transmembrane region" description="Helical" evidence="7">
    <location>
        <begin position="207"/>
        <end position="230"/>
    </location>
</feature>
<evidence type="ECO:0000256" key="7">
    <source>
        <dbReference type="SAM" id="Phobius"/>
    </source>
</evidence>
<keyword evidence="9" id="KW-1185">Reference proteome</keyword>
<protein>
    <submittedName>
        <fullName evidence="8">Uncharacterized protein</fullName>
    </submittedName>
</protein>
<evidence type="ECO:0000313" key="9">
    <source>
        <dbReference type="Proteomes" id="UP000789595"/>
    </source>
</evidence>
<evidence type="ECO:0000256" key="4">
    <source>
        <dbReference type="ARBA" id="ARBA00022692"/>
    </source>
</evidence>
<dbReference type="PANTHER" id="PTHR23519">
    <property type="entry name" value="AUTOPHAGY-RELATED PROTEIN 22"/>
    <property type="match status" value="1"/>
</dbReference>
<dbReference type="SUPFAM" id="SSF103473">
    <property type="entry name" value="MFS general substrate transporter"/>
    <property type="match status" value="1"/>
</dbReference>
<keyword evidence="4 7" id="KW-0812">Transmembrane</keyword>
<reference evidence="8" key="1">
    <citation type="submission" date="2021-11" db="EMBL/GenBank/DDBJ databases">
        <authorList>
            <consortium name="Genoscope - CEA"/>
            <person name="William W."/>
        </authorList>
    </citation>
    <scope>NUCLEOTIDE SEQUENCE</scope>
</reference>
<comment type="subcellular location">
    <subcellularLocation>
        <location evidence="1">Endomembrane system</location>
        <topology evidence="1">Multi-pass membrane protein</topology>
    </subcellularLocation>
</comment>
<dbReference type="InterPro" id="IPR024671">
    <property type="entry name" value="Atg22-like"/>
</dbReference>
<evidence type="ECO:0000256" key="5">
    <source>
        <dbReference type="ARBA" id="ARBA00022989"/>
    </source>
</evidence>
<keyword evidence="6 7" id="KW-0472">Membrane</keyword>
<feature type="transmembrane region" description="Helical" evidence="7">
    <location>
        <begin position="181"/>
        <end position="201"/>
    </location>
</feature>
<evidence type="ECO:0000256" key="1">
    <source>
        <dbReference type="ARBA" id="ARBA00004127"/>
    </source>
</evidence>
<feature type="transmembrane region" description="Helical" evidence="7">
    <location>
        <begin position="278"/>
        <end position="301"/>
    </location>
</feature>
<evidence type="ECO:0000313" key="8">
    <source>
        <dbReference type="EMBL" id="CAH0366148.1"/>
    </source>
</evidence>
<organism evidence="8 9">
    <name type="scientific">Pelagomonas calceolata</name>
    <dbReference type="NCBI Taxonomy" id="35677"/>
    <lineage>
        <taxon>Eukaryota</taxon>
        <taxon>Sar</taxon>
        <taxon>Stramenopiles</taxon>
        <taxon>Ochrophyta</taxon>
        <taxon>Pelagophyceae</taxon>
        <taxon>Pelagomonadales</taxon>
        <taxon>Pelagomonadaceae</taxon>
        <taxon>Pelagomonas</taxon>
    </lineage>
</organism>
<accession>A0A8J2S7E7</accession>
<dbReference type="OrthoDB" id="191614at2759"/>
<keyword evidence="5 7" id="KW-1133">Transmembrane helix</keyword>
<dbReference type="GO" id="GO:0012505">
    <property type="term" value="C:endomembrane system"/>
    <property type="evidence" value="ECO:0007669"/>
    <property type="project" value="UniProtKB-SubCell"/>
</dbReference>
<feature type="transmembrane region" description="Helical" evidence="7">
    <location>
        <begin position="404"/>
        <end position="423"/>
    </location>
</feature>
<feature type="transmembrane region" description="Helical" evidence="7">
    <location>
        <begin position="313"/>
        <end position="330"/>
    </location>
</feature>
<dbReference type="Pfam" id="PF11700">
    <property type="entry name" value="ATG22"/>
    <property type="match status" value="1"/>
</dbReference>